<dbReference type="AlphaFoldDB" id="A0AAD6MTF1"/>
<dbReference type="PANTHER" id="PTHR42080:SF3">
    <property type="entry name" value="SRR1-LIKE DOMAIN-CONTAINING PROTEIN"/>
    <property type="match status" value="1"/>
</dbReference>
<dbReference type="InterPro" id="IPR012942">
    <property type="entry name" value="SRR1-like"/>
</dbReference>
<gene>
    <name evidence="2" type="ORF">N7493_008084</name>
</gene>
<evidence type="ECO:0000259" key="1">
    <source>
        <dbReference type="Pfam" id="PF07985"/>
    </source>
</evidence>
<sequence length="347" mass="39255">MSPTSEKKVVDRRLSWLCSSQRAAELYSAGKKLWTKEDLRDIEQQLTNSCSMARFSIRQLDGQIIEVVNSRFHKENPNWKPYVEFHAYWQLVHCPPDDVPTEYQSSYRVEWVDQTANNLRGLQAQPEWVFDEKDLLWRNSSTCKMLSGLVQDLIGKGSSAKKVVCFGLGDFSRSAPEWFKEDTKCWGWKADVEHSANPMIQHAVALTMARLCGNGMGSLFAQDPDYTDAAEEILTKKKFQIVGRYGAGGFAEIDDDTIVISPFPNAPVKQIIADLARPVLIISHGWSVFNKIGILHSHPFVDADSPRTARMLSDYDTYSIPTDPEEVEVCRALRGLQLYHRRPPAGG</sequence>
<name>A0AAD6MTF1_9EURO</name>
<dbReference type="Proteomes" id="UP001215712">
    <property type="component" value="Unassembled WGS sequence"/>
</dbReference>
<evidence type="ECO:0000313" key="2">
    <source>
        <dbReference type="EMBL" id="KAJ5716173.1"/>
    </source>
</evidence>
<dbReference type="Pfam" id="PF07985">
    <property type="entry name" value="SRR1"/>
    <property type="match status" value="1"/>
</dbReference>
<organism evidence="2 3">
    <name type="scientific">Penicillium malachiteum</name>
    <dbReference type="NCBI Taxonomy" id="1324776"/>
    <lineage>
        <taxon>Eukaryota</taxon>
        <taxon>Fungi</taxon>
        <taxon>Dikarya</taxon>
        <taxon>Ascomycota</taxon>
        <taxon>Pezizomycotina</taxon>
        <taxon>Eurotiomycetes</taxon>
        <taxon>Eurotiomycetidae</taxon>
        <taxon>Eurotiales</taxon>
        <taxon>Aspergillaceae</taxon>
        <taxon>Penicillium</taxon>
    </lineage>
</organism>
<dbReference type="EMBL" id="JAQJAN010000012">
    <property type="protein sequence ID" value="KAJ5716173.1"/>
    <property type="molecule type" value="Genomic_DNA"/>
</dbReference>
<reference evidence="2" key="2">
    <citation type="submission" date="2023-01" db="EMBL/GenBank/DDBJ databases">
        <authorList>
            <person name="Petersen C."/>
        </authorList>
    </citation>
    <scope>NUCLEOTIDE SEQUENCE</scope>
    <source>
        <strain evidence="2">IBT 17514</strain>
    </source>
</reference>
<feature type="domain" description="SRR1-like" evidence="1">
    <location>
        <begin position="157"/>
        <end position="282"/>
    </location>
</feature>
<proteinExistence type="predicted"/>
<comment type="caution">
    <text evidence="2">The sequence shown here is derived from an EMBL/GenBank/DDBJ whole genome shotgun (WGS) entry which is preliminary data.</text>
</comment>
<dbReference type="PANTHER" id="PTHR42080">
    <property type="entry name" value="SRR1 DOMAIN-CONTAINING PROTEIN"/>
    <property type="match status" value="1"/>
</dbReference>
<accession>A0AAD6MTF1</accession>
<protein>
    <recommendedName>
        <fullName evidence="1">SRR1-like domain-containing protein</fullName>
    </recommendedName>
</protein>
<reference evidence="2" key="1">
    <citation type="journal article" date="2023" name="IMA Fungus">
        <title>Comparative genomic study of the Penicillium genus elucidates a diverse pangenome and 15 lateral gene transfer events.</title>
        <authorList>
            <person name="Petersen C."/>
            <person name="Sorensen T."/>
            <person name="Nielsen M.R."/>
            <person name="Sondergaard T.E."/>
            <person name="Sorensen J.L."/>
            <person name="Fitzpatrick D.A."/>
            <person name="Frisvad J.C."/>
            <person name="Nielsen K.L."/>
        </authorList>
    </citation>
    <scope>NUCLEOTIDE SEQUENCE</scope>
    <source>
        <strain evidence="2">IBT 17514</strain>
    </source>
</reference>
<evidence type="ECO:0000313" key="3">
    <source>
        <dbReference type="Proteomes" id="UP001215712"/>
    </source>
</evidence>
<keyword evidence="3" id="KW-1185">Reference proteome</keyword>